<dbReference type="InterPro" id="IPR000884">
    <property type="entry name" value="TSP1_rpt"/>
</dbReference>
<feature type="region of interest" description="Disordered" evidence="3">
    <location>
        <begin position="982"/>
        <end position="1009"/>
    </location>
</feature>
<feature type="signal peptide" evidence="4">
    <location>
        <begin position="1"/>
        <end position="16"/>
    </location>
</feature>
<evidence type="ECO:0008006" key="7">
    <source>
        <dbReference type="Google" id="ProtNLM"/>
    </source>
</evidence>
<dbReference type="InterPro" id="IPR052065">
    <property type="entry name" value="Compl_asym_regulator"/>
</dbReference>
<evidence type="ECO:0000256" key="4">
    <source>
        <dbReference type="SAM" id="SignalP"/>
    </source>
</evidence>
<protein>
    <recommendedName>
        <fullName evidence="7">Apple domain-containing protein</fullName>
    </recommendedName>
</protein>
<keyword evidence="2" id="KW-1015">Disulfide bond</keyword>
<dbReference type="SUPFAM" id="SSF82895">
    <property type="entry name" value="TSP-1 type 1 repeat"/>
    <property type="match status" value="8"/>
</dbReference>
<dbReference type="EMBL" id="JBGFUD010004728">
    <property type="protein sequence ID" value="MFH4979858.1"/>
    <property type="molecule type" value="Genomic_DNA"/>
</dbReference>
<dbReference type="SMART" id="SM00209">
    <property type="entry name" value="TSP1"/>
    <property type="match status" value="9"/>
</dbReference>
<evidence type="ECO:0000256" key="2">
    <source>
        <dbReference type="ARBA" id="ARBA00023157"/>
    </source>
</evidence>
<dbReference type="InterPro" id="IPR036383">
    <property type="entry name" value="TSP1_rpt_sf"/>
</dbReference>
<dbReference type="Gene3D" id="2.20.100.10">
    <property type="entry name" value="Thrombospondin type-1 (TSP1) repeat"/>
    <property type="match status" value="8"/>
</dbReference>
<keyword evidence="1" id="KW-0677">Repeat</keyword>
<keyword evidence="6" id="KW-1185">Reference proteome</keyword>
<organism evidence="5 6">
    <name type="scientific">Gnathostoma spinigerum</name>
    <dbReference type="NCBI Taxonomy" id="75299"/>
    <lineage>
        <taxon>Eukaryota</taxon>
        <taxon>Metazoa</taxon>
        <taxon>Ecdysozoa</taxon>
        <taxon>Nematoda</taxon>
        <taxon>Chromadorea</taxon>
        <taxon>Rhabditida</taxon>
        <taxon>Spirurina</taxon>
        <taxon>Gnathostomatomorpha</taxon>
        <taxon>Gnathostomatoidea</taxon>
        <taxon>Gnathostomatidae</taxon>
        <taxon>Gnathostoma</taxon>
    </lineage>
</organism>
<dbReference type="PROSITE" id="PS50092">
    <property type="entry name" value="TSP1"/>
    <property type="match status" value="9"/>
</dbReference>
<reference evidence="5 6" key="1">
    <citation type="submission" date="2024-08" db="EMBL/GenBank/DDBJ databases">
        <title>Gnathostoma spinigerum genome.</title>
        <authorList>
            <person name="Gonzalez-Bertolin B."/>
            <person name="Monzon S."/>
            <person name="Zaballos A."/>
            <person name="Jimenez P."/>
            <person name="Dekumyoy P."/>
            <person name="Varona S."/>
            <person name="Cuesta I."/>
            <person name="Sumanam S."/>
            <person name="Adisakwattana P."/>
            <person name="Gasser R.B."/>
            <person name="Hernandez-Gonzalez A."/>
            <person name="Young N.D."/>
            <person name="Perteguer M.J."/>
        </authorList>
    </citation>
    <scope>NUCLEOTIDE SEQUENCE [LARGE SCALE GENOMIC DNA]</scope>
    <source>
        <strain evidence="5">AL3</strain>
        <tissue evidence="5">Liver</tissue>
    </source>
</reference>
<dbReference type="Pfam" id="PF00090">
    <property type="entry name" value="TSP_1"/>
    <property type="match status" value="8"/>
</dbReference>
<evidence type="ECO:0000313" key="6">
    <source>
        <dbReference type="Proteomes" id="UP001608902"/>
    </source>
</evidence>
<dbReference type="PANTHER" id="PTHR22906">
    <property type="entry name" value="PROPERDIN"/>
    <property type="match status" value="1"/>
</dbReference>
<evidence type="ECO:0000313" key="5">
    <source>
        <dbReference type="EMBL" id="MFH4979858.1"/>
    </source>
</evidence>
<feature type="chain" id="PRO_5044776726" description="Apple domain-containing protein" evidence="4">
    <location>
        <begin position="17"/>
        <end position="1313"/>
    </location>
</feature>
<evidence type="ECO:0000256" key="1">
    <source>
        <dbReference type="ARBA" id="ARBA00022737"/>
    </source>
</evidence>
<sequence>MQQLCLLALLLATSLAGHIPQERIIDLNETTSEGSVASKKLSRTHLESLCVRMHNNTAFLGVEPYARLMVTSASDCRRHCINVFPKCKAVVFYYISGQDKEYACYLFDKNSIDEEVALVTEKPRTADDKIRALEVVINCHEFDPFPPLESEFVQSSDKVAKKKRDVCFDCPVSTTGRWTPWSECYDGFMSRSQPCSYGRLIQRQACPYSDATLGGMSNSAQAPAVVSGPQVVYPPNGYVHLAANTAEYQSIIASQRGTMSNEICCARQNFYRNLKAALLNEAASITIPECPVPCPYGLQYPGPLYTVFQPSAELPGFTGTQFASYASPGIPQVVQAIQPAPHVVHAIQPAPQVVHAIQPAPQIVHAAQEAPQVIQAFQPAPVVVQAIKPAEQALRRIQVMHPPTVGRPITMEVPVLRPSYTERIGSVQPQYRVQEHMIHRPSAPQAPHVVLPERVQPMPQVPEGMPTLEDQRAVKLPQIPEVPRLPHVEEGPQLPEAPRLPHVEGVPQIPGAPQVPQMGKLPSVAEVPSLPQAPRQPVPQPQPRVPFHIPEETETIEEIIETTPPPIWDEWSEWSTCSRTCGAGTQQRYRNCKTSACEGDGVEQRSCAFLKPCETWSMWTEWIDCSVTCGEGKRSRSRFCHLGEGRCDGENYEMESCGMDTPCAHWASWLEWTECTRTCGGGIRRRLRECIGGYCPGKRFEEAACNTEICSSWTNWQEWSHCSVSCGEGTKNRWRICVGESCEGESEETETCSVIQTCPEWAEWDPWSECTATCDFGIKRRFRTCNNGYCPGPRMQEVACESLPPCSAWSTWHEWSSCSATCGKGVRVRSRECTQEERCTGDEEETEECESDTPCSQWTEWGHWSECDKECGPGNKERNRECVTIDGRLSSNCYGRSKETIVCNDKPCCEWSQWSIWSNCNKQCGRGDMMRTRVCQRPGLDDDGCVCEGPRDEHKTCNEHPCPEARHTITRTRITGTVETLPQPEPEEEYGEIETSPVEKTHEEQITETSRLPVDHRPQQVEPHREMQREQLPSVHPPVQVDSHREMQRLQPPPQAYPHIPLETHPPTVQRPQLEYPQLTTERGYQRPMLSWPPLQPVVPLPESHPGYPEPRIEGQVPYTEPSISVPSRWSKWQLPSMTRVGGRRTLHGRWDARSGTYVERRIVEAPSAANDYRETVYVEVERGRFVPDCTLLDASGAECVGRKFGASEIILKDDGSIQIVGSGAASYTGSLGSFSGAAGYPVESGAVTEAPISDHNVACGWSNWHDWSACTEVDIERRRSRQCLGVSGCVCYGKNGETKACDASNQCADGLC</sequence>
<name>A0ABD6ES64_9BILA</name>
<dbReference type="Proteomes" id="UP001608902">
    <property type="component" value="Unassembled WGS sequence"/>
</dbReference>
<keyword evidence="4" id="KW-0732">Signal</keyword>
<comment type="caution">
    <text evidence="5">The sequence shown here is derived from an EMBL/GenBank/DDBJ whole genome shotgun (WGS) entry which is preliminary data.</text>
</comment>
<accession>A0ABD6ES64</accession>
<evidence type="ECO:0000256" key="3">
    <source>
        <dbReference type="SAM" id="MobiDB-lite"/>
    </source>
</evidence>
<gene>
    <name evidence="5" type="ORF">AB6A40_006567</name>
</gene>
<proteinExistence type="predicted"/>